<dbReference type="AlphaFoldDB" id="U5H772"/>
<evidence type="ECO:0000256" key="1">
    <source>
        <dbReference type="SAM" id="MobiDB-lite"/>
    </source>
</evidence>
<dbReference type="Proteomes" id="UP000017200">
    <property type="component" value="Unassembled WGS sequence"/>
</dbReference>
<feature type="region of interest" description="Disordered" evidence="1">
    <location>
        <begin position="146"/>
        <end position="215"/>
    </location>
</feature>
<protein>
    <recommendedName>
        <fullName evidence="2">BOD1/SHG1 domain-containing protein</fullName>
    </recommendedName>
</protein>
<proteinExistence type="predicted"/>
<dbReference type="HOGENOM" id="CLU_1284130_0_0_1"/>
<evidence type="ECO:0000259" key="2">
    <source>
        <dbReference type="Pfam" id="PF05205"/>
    </source>
</evidence>
<evidence type="ECO:0000313" key="5">
    <source>
        <dbReference type="Proteomes" id="UP000017200"/>
    </source>
</evidence>
<sequence length="215" mass="23165">MASTSTLPPSSSTAPSTSTSTSTSCPATTTSIISPTELVAAWKREGLFDSLRKQLIHDFSQSDDKDSFLKQLDEKLGQLVADPSFARLNKKDRSLHLYNSTEGQSQLLQQTSAATDRRLRAKQAGQSESSLEQIEKGLRATLNSLRGKAQVVEDESKNPLNDKMDVEEGPNGAPVVEEVKNLKALTNGSMSTPIDTIADTKISEPSDGSPRTADL</sequence>
<reference evidence="3 5" key="3">
    <citation type="journal article" date="2015" name="BMC Genomics">
        <title>Sex and parasites: genomic and transcriptomic analysis of Microbotryum lychnidis-dioicae, the biotrophic and plant-castrating anther smut fungus.</title>
        <authorList>
            <person name="Perlin M.H."/>
            <person name="Amselem J."/>
            <person name="Fontanillas E."/>
            <person name="Toh S.S."/>
            <person name="Chen Z."/>
            <person name="Goldberg J."/>
            <person name="Duplessis S."/>
            <person name="Henrissat B."/>
            <person name="Young S."/>
            <person name="Zeng Q."/>
            <person name="Aguileta G."/>
            <person name="Petit E."/>
            <person name="Badouin H."/>
            <person name="Andrews J."/>
            <person name="Razeeq D."/>
            <person name="Gabaldon T."/>
            <person name="Quesneville H."/>
            <person name="Giraud T."/>
            <person name="Hood M.E."/>
            <person name="Schultz D.J."/>
            <person name="Cuomo C.A."/>
        </authorList>
    </citation>
    <scope>NUCLEOTIDE SEQUENCE [LARGE SCALE GENOMIC DNA]</scope>
    <source>
        <strain evidence="3">P1A1 Lamole</strain>
        <strain evidence="5">p1A1 Lamole</strain>
    </source>
</reference>
<keyword evidence="5" id="KW-1185">Reference proteome</keyword>
<dbReference type="Pfam" id="PF05205">
    <property type="entry name" value="COMPASS-Shg1"/>
    <property type="match status" value="1"/>
</dbReference>
<dbReference type="EnsemblFungi" id="MVLG_03111T0">
    <property type="protein sequence ID" value="MVLG_03111T0"/>
    <property type="gene ID" value="MVLG_03111"/>
</dbReference>
<name>U5H772_USTV1</name>
<feature type="compositionally biased region" description="Polar residues" evidence="1">
    <location>
        <begin position="184"/>
        <end position="194"/>
    </location>
</feature>
<feature type="domain" description="BOD1/SHG1" evidence="2">
    <location>
        <begin position="37"/>
        <end position="93"/>
    </location>
</feature>
<dbReference type="InParanoid" id="U5H772"/>
<dbReference type="InterPro" id="IPR055264">
    <property type="entry name" value="BOD1/SHG1_dom"/>
</dbReference>
<reference evidence="3" key="2">
    <citation type="submission" date="2010-11" db="EMBL/GenBank/DDBJ databases">
        <authorList>
            <consortium name="The Broad Institute Genome Sequencing Platform"/>
            <person name="Earl A."/>
            <person name="Ward D."/>
            <person name="Feldgarden M."/>
            <person name="Gevers D."/>
            <person name="Butler R."/>
            <person name="Young S.K."/>
            <person name="Zeng Q."/>
            <person name="Gargeya S."/>
            <person name="Fitzgerald M."/>
            <person name="Haas B."/>
            <person name="Abouelleil A."/>
            <person name="Alvarado L."/>
            <person name="Arachchi H.M."/>
            <person name="Berlin A."/>
            <person name="Brown A."/>
            <person name="Chapman S.B."/>
            <person name="Chen Z."/>
            <person name="Dunbar C."/>
            <person name="Freedman E."/>
            <person name="Gearin G."/>
            <person name="Gellesch M."/>
            <person name="Goldberg J."/>
            <person name="Griggs A."/>
            <person name="Gujja S."/>
            <person name="Heilman E."/>
            <person name="Heiman D."/>
            <person name="Howarth C."/>
            <person name="Larson L."/>
            <person name="Lui A."/>
            <person name="MacDonald P.J.P."/>
            <person name="Mehta T."/>
            <person name="Montmayeur A."/>
            <person name="Murphy C."/>
            <person name="Neiman D."/>
            <person name="Pearson M."/>
            <person name="Priest M."/>
            <person name="Roberts A."/>
            <person name="Saif S."/>
            <person name="Shea T."/>
            <person name="Shenoy N."/>
            <person name="Sisk P."/>
            <person name="Stolte C."/>
            <person name="Sykes S."/>
            <person name="White J."/>
            <person name="Yandava C."/>
            <person name="Wortman J."/>
            <person name="Nusbaum C."/>
            <person name="Birren B."/>
        </authorList>
    </citation>
    <scope>NUCLEOTIDE SEQUENCE</scope>
    <source>
        <strain evidence="3">P1A1 Lamole</strain>
    </source>
</reference>
<organism evidence="3">
    <name type="scientific">Microbotryum lychnidis-dioicae (strain p1A1 Lamole / MvSl-1064)</name>
    <name type="common">Anther smut fungus</name>
    <dbReference type="NCBI Taxonomy" id="683840"/>
    <lineage>
        <taxon>Eukaryota</taxon>
        <taxon>Fungi</taxon>
        <taxon>Dikarya</taxon>
        <taxon>Basidiomycota</taxon>
        <taxon>Pucciniomycotina</taxon>
        <taxon>Microbotryomycetes</taxon>
        <taxon>Microbotryales</taxon>
        <taxon>Microbotryaceae</taxon>
        <taxon>Microbotryum</taxon>
    </lineage>
</organism>
<feature type="compositionally biased region" description="Basic and acidic residues" evidence="1">
    <location>
        <begin position="154"/>
        <end position="166"/>
    </location>
</feature>
<evidence type="ECO:0000313" key="3">
    <source>
        <dbReference type="EMBL" id="KDE06615.1"/>
    </source>
</evidence>
<dbReference type="EMBL" id="GL541669">
    <property type="protein sequence ID" value="KDE06615.1"/>
    <property type="molecule type" value="Genomic_DNA"/>
</dbReference>
<reference evidence="4" key="4">
    <citation type="submission" date="2015-06" db="UniProtKB">
        <authorList>
            <consortium name="EnsemblFungi"/>
        </authorList>
    </citation>
    <scope>IDENTIFICATION</scope>
</reference>
<evidence type="ECO:0000313" key="4">
    <source>
        <dbReference type="EnsemblFungi" id="MVLG_03111T0"/>
    </source>
</evidence>
<dbReference type="EMBL" id="AEIJ01000285">
    <property type="status" value="NOT_ANNOTATED_CDS"/>
    <property type="molecule type" value="Genomic_DNA"/>
</dbReference>
<feature type="region of interest" description="Disordered" evidence="1">
    <location>
        <begin position="1"/>
        <end position="29"/>
    </location>
</feature>
<reference evidence="5" key="1">
    <citation type="submission" date="2010-11" db="EMBL/GenBank/DDBJ databases">
        <title>The genome sequence of Microbotryum violaceum strain p1A1 Lamole.</title>
        <authorList>
            <person name="Cuomo C."/>
            <person name="Perlin M."/>
            <person name="Young S.K."/>
            <person name="Zeng Q."/>
            <person name="Gargeya S."/>
            <person name="Alvarado L."/>
            <person name="Berlin A."/>
            <person name="Chapman S.B."/>
            <person name="Chen Z."/>
            <person name="Freedman E."/>
            <person name="Gellesch M."/>
            <person name="Goldberg J."/>
            <person name="Griggs A."/>
            <person name="Gujja S."/>
            <person name="Heilman E."/>
            <person name="Heiman D."/>
            <person name="Howarth C."/>
            <person name="Mehta T."/>
            <person name="Neiman D."/>
            <person name="Pearson M."/>
            <person name="Roberts A."/>
            <person name="Saif S."/>
            <person name="Shea T."/>
            <person name="Shenoy N."/>
            <person name="Sisk P."/>
            <person name="Stolte C."/>
            <person name="Sykes S."/>
            <person name="White J."/>
            <person name="Yandava C."/>
            <person name="Haas B."/>
            <person name="Nusbaum C."/>
            <person name="Birren B."/>
        </authorList>
    </citation>
    <scope>NUCLEOTIDE SEQUENCE [LARGE SCALE GENOMIC DNA]</scope>
    <source>
        <strain evidence="5">p1A1 Lamole</strain>
    </source>
</reference>
<accession>U5H772</accession>
<dbReference type="OrthoDB" id="5579731at2759"/>
<gene>
    <name evidence="3" type="ORF">MVLG_03111</name>
</gene>